<dbReference type="GO" id="GO:0071949">
    <property type="term" value="F:FAD binding"/>
    <property type="evidence" value="ECO:0007669"/>
    <property type="project" value="InterPro"/>
</dbReference>
<evidence type="ECO:0000313" key="6">
    <source>
        <dbReference type="Proteomes" id="UP000536711"/>
    </source>
</evidence>
<evidence type="ECO:0000256" key="2">
    <source>
        <dbReference type="ARBA" id="ARBA00022827"/>
    </source>
</evidence>
<name>A0A8H4J7U9_9HYPO</name>
<protein>
    <submittedName>
        <fullName evidence="5">FAD binding domain-containing</fullName>
    </submittedName>
</protein>
<keyword evidence="6" id="KW-1185">Reference proteome</keyword>
<comment type="caution">
    <text evidence="5">The sequence shown here is derived from an EMBL/GenBank/DDBJ whole genome shotgun (WGS) entry which is preliminary data.</text>
</comment>
<sequence length="131" mass="14630">MSTPSTTDVLIVGAGPMALLTSIGLAKQSIDTIVLDRREGNIQVATGRATTLYPSSLELLEPLGMTGDLLQKGFVARSSFNFRNGIRVNERGWNDMFDYLKVSYHDYLLNFRQCNSEEVFLCHYEECGKSI</sequence>
<keyword evidence="2" id="KW-0274">FAD</keyword>
<evidence type="ECO:0000256" key="3">
    <source>
        <dbReference type="ARBA" id="ARBA00023002"/>
    </source>
</evidence>
<dbReference type="OrthoDB" id="1716816at2759"/>
<accession>A0A8H4J7U9</accession>
<dbReference type="Proteomes" id="UP000536711">
    <property type="component" value="Unassembled WGS sequence"/>
</dbReference>
<evidence type="ECO:0000313" key="5">
    <source>
        <dbReference type="EMBL" id="KAF4414611.1"/>
    </source>
</evidence>
<feature type="domain" description="FAD-binding" evidence="4">
    <location>
        <begin position="7"/>
        <end position="128"/>
    </location>
</feature>
<dbReference type="GO" id="GO:0016491">
    <property type="term" value="F:oxidoreductase activity"/>
    <property type="evidence" value="ECO:0007669"/>
    <property type="project" value="UniProtKB-KW"/>
</dbReference>
<dbReference type="Pfam" id="PF01494">
    <property type="entry name" value="FAD_binding_3"/>
    <property type="match status" value="1"/>
</dbReference>
<evidence type="ECO:0000259" key="4">
    <source>
        <dbReference type="Pfam" id="PF01494"/>
    </source>
</evidence>
<dbReference type="AlphaFoldDB" id="A0A8H4J7U9"/>
<proteinExistence type="predicted"/>
<keyword evidence="1" id="KW-0285">Flavoprotein</keyword>
<dbReference type="Gene3D" id="3.50.50.60">
    <property type="entry name" value="FAD/NAD(P)-binding domain"/>
    <property type="match status" value="1"/>
</dbReference>
<reference evidence="5 6" key="1">
    <citation type="submission" date="2020-01" db="EMBL/GenBank/DDBJ databases">
        <title>Identification and distribution of gene clusters putatively required for synthesis of sphingolipid metabolism inhibitors in phylogenetically diverse species of the filamentous fungus Fusarium.</title>
        <authorList>
            <person name="Kim H.-S."/>
            <person name="Busman M."/>
            <person name="Brown D.W."/>
            <person name="Divon H."/>
            <person name="Uhlig S."/>
            <person name="Proctor R.H."/>
        </authorList>
    </citation>
    <scope>NUCLEOTIDE SEQUENCE [LARGE SCALE GENOMIC DNA]</scope>
    <source>
        <strain evidence="5 6">NRRL 13308</strain>
    </source>
</reference>
<dbReference type="InterPro" id="IPR036188">
    <property type="entry name" value="FAD/NAD-bd_sf"/>
</dbReference>
<evidence type="ECO:0000256" key="1">
    <source>
        <dbReference type="ARBA" id="ARBA00022630"/>
    </source>
</evidence>
<dbReference type="InterPro" id="IPR002938">
    <property type="entry name" value="FAD-bd"/>
</dbReference>
<gene>
    <name evidence="5" type="ORF">FACUT_14131</name>
</gene>
<keyword evidence="3" id="KW-0560">Oxidoreductase</keyword>
<dbReference type="SUPFAM" id="SSF51905">
    <property type="entry name" value="FAD/NAD(P)-binding domain"/>
    <property type="match status" value="1"/>
</dbReference>
<organism evidence="5 6">
    <name type="scientific">Fusarium acutatum</name>
    <dbReference type="NCBI Taxonomy" id="78861"/>
    <lineage>
        <taxon>Eukaryota</taxon>
        <taxon>Fungi</taxon>
        <taxon>Dikarya</taxon>
        <taxon>Ascomycota</taxon>
        <taxon>Pezizomycotina</taxon>
        <taxon>Sordariomycetes</taxon>
        <taxon>Hypocreomycetidae</taxon>
        <taxon>Hypocreales</taxon>
        <taxon>Nectriaceae</taxon>
        <taxon>Fusarium</taxon>
        <taxon>Fusarium fujikuroi species complex</taxon>
    </lineage>
</organism>
<dbReference type="EMBL" id="JAADJF010000814">
    <property type="protein sequence ID" value="KAF4414611.1"/>
    <property type="molecule type" value="Genomic_DNA"/>
</dbReference>